<dbReference type="InterPro" id="IPR036388">
    <property type="entry name" value="WH-like_DNA-bd_sf"/>
</dbReference>
<dbReference type="EMBL" id="AWFF01000026">
    <property type="protein sequence ID" value="KCZ55971.1"/>
    <property type="molecule type" value="Genomic_DNA"/>
</dbReference>
<evidence type="ECO:0000313" key="7">
    <source>
        <dbReference type="EMBL" id="KCZ55971.1"/>
    </source>
</evidence>
<dbReference type="GO" id="GO:0016987">
    <property type="term" value="F:sigma factor activity"/>
    <property type="evidence" value="ECO:0007669"/>
    <property type="project" value="UniProtKB-KW"/>
</dbReference>
<dbReference type="InterPro" id="IPR013325">
    <property type="entry name" value="RNA_pol_sigma_r2"/>
</dbReference>
<keyword evidence="4" id="KW-0804">Transcription</keyword>
<dbReference type="Pfam" id="PF08281">
    <property type="entry name" value="Sigma70_r4_2"/>
    <property type="match status" value="1"/>
</dbReference>
<protein>
    <recommendedName>
        <fullName evidence="9">RNA polymerase subunit sigma-24</fullName>
    </recommendedName>
</protein>
<sequence length="173" mass="19496">MKHAQDQDTLYREAVDAFGPAMQRLARATEANAERQRDLVQDMHVAIWRSFAQFDGRCSLSTWVYRVTHNVAASHVDRETRRNRGAVTLDAIDQMPDGGSLSADLEQADALERLMAWIRRLKSPDRQIMTLYLEDLSAAEIAEITGLTPGAIATRISRLKTHLTKDFQEADNA</sequence>
<dbReference type="InterPro" id="IPR007627">
    <property type="entry name" value="RNA_pol_sigma70_r2"/>
</dbReference>
<dbReference type="NCBIfam" id="TIGR02937">
    <property type="entry name" value="sigma70-ECF"/>
    <property type="match status" value="1"/>
</dbReference>
<dbReference type="InterPro" id="IPR013324">
    <property type="entry name" value="RNA_pol_sigma_r3/r4-like"/>
</dbReference>
<dbReference type="InterPro" id="IPR039425">
    <property type="entry name" value="RNA_pol_sigma-70-like"/>
</dbReference>
<evidence type="ECO:0000256" key="4">
    <source>
        <dbReference type="ARBA" id="ARBA00023163"/>
    </source>
</evidence>
<dbReference type="PATRIC" id="fig|1280946.3.peg.837"/>
<feature type="domain" description="RNA polymerase sigma-70 region 2" evidence="5">
    <location>
        <begin position="15"/>
        <end position="81"/>
    </location>
</feature>
<evidence type="ECO:0000256" key="1">
    <source>
        <dbReference type="ARBA" id="ARBA00010641"/>
    </source>
</evidence>
<accession>A0A062U6K4</accession>
<dbReference type="SUPFAM" id="SSF88659">
    <property type="entry name" value="Sigma3 and sigma4 domains of RNA polymerase sigma factors"/>
    <property type="match status" value="1"/>
</dbReference>
<dbReference type="SUPFAM" id="SSF88946">
    <property type="entry name" value="Sigma2 domain of RNA polymerase sigma factors"/>
    <property type="match status" value="1"/>
</dbReference>
<dbReference type="InterPro" id="IPR013249">
    <property type="entry name" value="RNA_pol_sigma70_r4_t2"/>
</dbReference>
<dbReference type="InterPro" id="IPR014284">
    <property type="entry name" value="RNA_pol_sigma-70_dom"/>
</dbReference>
<dbReference type="AlphaFoldDB" id="A0A062U6K4"/>
<gene>
    <name evidence="7" type="ORF">HY29_10215</name>
</gene>
<dbReference type="PANTHER" id="PTHR43133">
    <property type="entry name" value="RNA POLYMERASE ECF-TYPE SIGMA FACTO"/>
    <property type="match status" value="1"/>
</dbReference>
<dbReference type="OrthoDB" id="9803470at2"/>
<evidence type="ECO:0008006" key="9">
    <source>
        <dbReference type="Google" id="ProtNLM"/>
    </source>
</evidence>
<comment type="similarity">
    <text evidence="1">Belongs to the sigma-70 factor family. ECF subfamily.</text>
</comment>
<dbReference type="GO" id="GO:0003677">
    <property type="term" value="F:DNA binding"/>
    <property type="evidence" value="ECO:0007669"/>
    <property type="project" value="InterPro"/>
</dbReference>
<evidence type="ECO:0000256" key="2">
    <source>
        <dbReference type="ARBA" id="ARBA00023015"/>
    </source>
</evidence>
<evidence type="ECO:0000256" key="3">
    <source>
        <dbReference type="ARBA" id="ARBA00023082"/>
    </source>
</evidence>
<dbReference type="RefSeq" id="WP_034792825.1">
    <property type="nucleotide sequence ID" value="NZ_AWFF01000026.1"/>
</dbReference>
<dbReference type="Pfam" id="PF04542">
    <property type="entry name" value="Sigma70_r2"/>
    <property type="match status" value="1"/>
</dbReference>
<feature type="domain" description="RNA polymerase sigma factor 70 region 4 type 2" evidence="6">
    <location>
        <begin position="112"/>
        <end position="163"/>
    </location>
</feature>
<evidence type="ECO:0000313" key="8">
    <source>
        <dbReference type="Proteomes" id="UP000027037"/>
    </source>
</evidence>
<keyword evidence="3" id="KW-0731">Sigma factor</keyword>
<dbReference type="Proteomes" id="UP000027037">
    <property type="component" value="Unassembled WGS sequence"/>
</dbReference>
<evidence type="ECO:0000259" key="6">
    <source>
        <dbReference type="Pfam" id="PF08281"/>
    </source>
</evidence>
<dbReference type="STRING" id="1280946.HY29_10215"/>
<dbReference type="GO" id="GO:0006352">
    <property type="term" value="P:DNA-templated transcription initiation"/>
    <property type="evidence" value="ECO:0007669"/>
    <property type="project" value="InterPro"/>
</dbReference>
<keyword evidence="8" id="KW-1185">Reference proteome</keyword>
<proteinExistence type="inferred from homology"/>
<dbReference type="eggNOG" id="COG1595">
    <property type="taxonomic scope" value="Bacteria"/>
</dbReference>
<organism evidence="7 8">
    <name type="scientific">Hyphomonas beringensis</name>
    <dbReference type="NCBI Taxonomy" id="1280946"/>
    <lineage>
        <taxon>Bacteria</taxon>
        <taxon>Pseudomonadati</taxon>
        <taxon>Pseudomonadota</taxon>
        <taxon>Alphaproteobacteria</taxon>
        <taxon>Hyphomonadales</taxon>
        <taxon>Hyphomonadaceae</taxon>
        <taxon>Hyphomonas</taxon>
    </lineage>
</organism>
<dbReference type="PANTHER" id="PTHR43133:SF45">
    <property type="entry name" value="RNA POLYMERASE ECF-TYPE SIGMA FACTOR"/>
    <property type="match status" value="1"/>
</dbReference>
<evidence type="ECO:0000259" key="5">
    <source>
        <dbReference type="Pfam" id="PF04542"/>
    </source>
</evidence>
<comment type="caution">
    <text evidence="7">The sequence shown here is derived from an EMBL/GenBank/DDBJ whole genome shotgun (WGS) entry which is preliminary data.</text>
</comment>
<dbReference type="Gene3D" id="1.10.1740.10">
    <property type="match status" value="1"/>
</dbReference>
<name>A0A062U6K4_9PROT</name>
<dbReference type="Gene3D" id="1.10.10.10">
    <property type="entry name" value="Winged helix-like DNA-binding domain superfamily/Winged helix DNA-binding domain"/>
    <property type="match status" value="1"/>
</dbReference>
<keyword evidence="2" id="KW-0805">Transcription regulation</keyword>
<reference evidence="7 8" key="1">
    <citation type="journal article" date="2014" name="Antonie Van Leeuwenhoek">
        <title>Hyphomonas beringensis sp. nov. and Hyphomonas chukchiensis sp. nov., isolated from surface seawater of the Bering Sea and Chukchi Sea.</title>
        <authorList>
            <person name="Li C."/>
            <person name="Lai Q."/>
            <person name="Li G."/>
            <person name="Dong C."/>
            <person name="Wang J."/>
            <person name="Liao Y."/>
            <person name="Shao Z."/>
        </authorList>
    </citation>
    <scope>NUCLEOTIDE SEQUENCE [LARGE SCALE GENOMIC DNA]</scope>
    <source>
        <strain evidence="7 8">25B14_1</strain>
    </source>
</reference>